<evidence type="ECO:0000313" key="1">
    <source>
        <dbReference type="EMBL" id="QAT65266.1"/>
    </source>
</evidence>
<evidence type="ECO:0000313" key="2">
    <source>
        <dbReference type="Proteomes" id="UP000288675"/>
    </source>
</evidence>
<gene>
    <name evidence="1" type="ORF">EQZ20_10240</name>
</gene>
<accession>A0AAJ3YY55</accession>
<dbReference type="AlphaFoldDB" id="A0AAJ3YY55"/>
<dbReference type="RefSeq" id="WP_006640571.1">
    <property type="nucleotide sequence ID" value="NZ_CP035232.1"/>
</dbReference>
<name>A0AAJ3YY55_9BACI</name>
<dbReference type="EMBL" id="CP035232">
    <property type="protein sequence ID" value="QAT65266.1"/>
    <property type="molecule type" value="Genomic_DNA"/>
</dbReference>
<dbReference type="Proteomes" id="UP000288675">
    <property type="component" value="Chromosome"/>
</dbReference>
<dbReference type="KEGG" id="bgy:BGLY_1997"/>
<dbReference type="GeneID" id="82853062"/>
<organism evidence="1 2">
    <name type="scientific">Bacillus glycinifermentans</name>
    <dbReference type="NCBI Taxonomy" id="1664069"/>
    <lineage>
        <taxon>Bacteria</taxon>
        <taxon>Bacillati</taxon>
        <taxon>Bacillota</taxon>
        <taxon>Bacilli</taxon>
        <taxon>Bacillales</taxon>
        <taxon>Bacillaceae</taxon>
        <taxon>Bacillus</taxon>
    </lineage>
</organism>
<reference evidence="1 2" key="1">
    <citation type="submission" date="2019-01" db="EMBL/GenBank/DDBJ databases">
        <title>Genome sequence of Bacillus glycinifermentans SRCM103574.</title>
        <authorList>
            <person name="Kong H.-J."/>
            <person name="Jeong S.-Y."/>
            <person name="Jeong D.-Y."/>
        </authorList>
    </citation>
    <scope>NUCLEOTIDE SEQUENCE [LARGE SCALE GENOMIC DNA]</scope>
    <source>
        <strain evidence="1 2">SRCM103574</strain>
    </source>
</reference>
<proteinExistence type="predicted"/>
<sequence length="75" mass="9104">MRDGERINRIAGLITQIWERQHDKSFLQLIETLKSEYNSQQTILKKETDLNDLNNDEEFEKFLREHLNILMKKEN</sequence>
<protein>
    <submittedName>
        <fullName evidence="1">Uncharacterized protein</fullName>
    </submittedName>
</protein>